<dbReference type="PANTHER" id="PTHR43384:SF13">
    <property type="entry name" value="SLR0110 PROTEIN"/>
    <property type="match status" value="1"/>
</dbReference>
<dbReference type="Proteomes" id="UP000239388">
    <property type="component" value="Unassembled WGS sequence"/>
</dbReference>
<dbReference type="InterPro" id="IPR001789">
    <property type="entry name" value="Sig_transdc_resp-reg_receiver"/>
</dbReference>
<dbReference type="PANTHER" id="PTHR43384">
    <property type="entry name" value="SEPTUM SITE-DETERMINING PROTEIN MIND HOMOLOG, CHLOROPLASTIC-RELATED"/>
    <property type="match status" value="1"/>
</dbReference>
<dbReference type="GO" id="GO:0016887">
    <property type="term" value="F:ATP hydrolysis activity"/>
    <property type="evidence" value="ECO:0007669"/>
    <property type="project" value="TreeGrafter"/>
</dbReference>
<dbReference type="GO" id="GO:0000160">
    <property type="term" value="P:phosphorelay signal transduction system"/>
    <property type="evidence" value="ECO:0007669"/>
    <property type="project" value="InterPro"/>
</dbReference>
<comment type="caution">
    <text evidence="3">The sequence shown here is derived from an EMBL/GenBank/DDBJ whole genome shotgun (WGS) entry which is preliminary data.</text>
</comment>
<feature type="domain" description="Response regulatory" evidence="2">
    <location>
        <begin position="6"/>
        <end position="130"/>
    </location>
</feature>
<dbReference type="SUPFAM" id="SSF52172">
    <property type="entry name" value="CheY-like"/>
    <property type="match status" value="1"/>
</dbReference>
<dbReference type="InterPro" id="IPR050625">
    <property type="entry name" value="ParA/MinD_ATPase"/>
</dbReference>
<protein>
    <recommendedName>
        <fullName evidence="2">Response regulatory domain-containing protein</fullName>
    </recommendedName>
</protein>
<accession>A0A2S8F9Z8</accession>
<name>A0A2S8F9Z8_9BACT</name>
<dbReference type="Gene3D" id="3.40.50.2300">
    <property type="match status" value="1"/>
</dbReference>
<comment type="caution">
    <text evidence="1">Lacks conserved residue(s) required for the propagation of feature annotation.</text>
</comment>
<dbReference type="GO" id="GO:0005829">
    <property type="term" value="C:cytosol"/>
    <property type="evidence" value="ECO:0007669"/>
    <property type="project" value="TreeGrafter"/>
</dbReference>
<dbReference type="GO" id="GO:0005524">
    <property type="term" value="F:ATP binding"/>
    <property type="evidence" value="ECO:0007669"/>
    <property type="project" value="TreeGrafter"/>
</dbReference>
<proteinExistence type="predicted"/>
<dbReference type="PROSITE" id="PS50110">
    <property type="entry name" value="RESPONSE_REGULATORY"/>
    <property type="match status" value="1"/>
</dbReference>
<organism evidence="3 4">
    <name type="scientific">Blastopirellula marina</name>
    <dbReference type="NCBI Taxonomy" id="124"/>
    <lineage>
        <taxon>Bacteria</taxon>
        <taxon>Pseudomonadati</taxon>
        <taxon>Planctomycetota</taxon>
        <taxon>Planctomycetia</taxon>
        <taxon>Pirellulales</taxon>
        <taxon>Pirellulaceae</taxon>
        <taxon>Blastopirellula</taxon>
    </lineage>
</organism>
<evidence type="ECO:0000313" key="4">
    <source>
        <dbReference type="Proteomes" id="UP000239388"/>
    </source>
</evidence>
<evidence type="ECO:0000259" key="2">
    <source>
        <dbReference type="PROSITE" id="PS50110"/>
    </source>
</evidence>
<dbReference type="Gene3D" id="3.40.50.300">
    <property type="entry name" value="P-loop containing nucleotide triphosphate hydrolases"/>
    <property type="match status" value="1"/>
</dbReference>
<dbReference type="InterPro" id="IPR025669">
    <property type="entry name" value="AAA_dom"/>
</dbReference>
<dbReference type="GO" id="GO:0051782">
    <property type="term" value="P:negative regulation of cell division"/>
    <property type="evidence" value="ECO:0007669"/>
    <property type="project" value="TreeGrafter"/>
</dbReference>
<sequence>MSEKRQVLIVTPSESLRTELRDLLKSIDSVASAPLMASDNRQGLELARTRSPQLAIVELSANTIPAQTLARELSAVAPDTTVVGLLKPEFFASAPSESRLLIDSLRSGFKDFLNYPVSKGELEELIRRLSSETRRSPAKLGAVFSFISNKGGVGKSTLSVNAAAALAQRYPDRVLLVDASLQLGVAASLLDLQPTSTLTDVAREQNRLDQTLLEQLTVRHSSGLHLLAAPKNPIEATRVTEEILTQVLTLGRRTYDYIVVDTFPVFDAITVALLDLTTRAYIVTENVVPTLLGAANLIELLDQLAFPSDHVEVIINRFQNLSGSLGREDIAARIGRSIDWVLPYDKRVISAANLGRPIIEYSPTFFRFRRVLAKLVDSMEEVVGHAKSNGTTLERLPAEFTQTPTVGE</sequence>
<gene>
    <name evidence="3" type="ORF">C5Y98_22565</name>
</gene>
<dbReference type="SUPFAM" id="SSF52540">
    <property type="entry name" value="P-loop containing nucleoside triphosphate hydrolases"/>
    <property type="match status" value="1"/>
</dbReference>
<evidence type="ECO:0000313" key="3">
    <source>
        <dbReference type="EMBL" id="PQO28996.1"/>
    </source>
</evidence>
<dbReference type="EMBL" id="PUIB01000023">
    <property type="protein sequence ID" value="PQO28996.1"/>
    <property type="molecule type" value="Genomic_DNA"/>
</dbReference>
<reference evidence="3 4" key="1">
    <citation type="submission" date="2018-02" db="EMBL/GenBank/DDBJ databases">
        <title>Comparative genomes isolates from brazilian mangrove.</title>
        <authorList>
            <person name="Araujo J.E."/>
            <person name="Taketani R.G."/>
            <person name="Silva M.C.P."/>
            <person name="Loureco M.V."/>
            <person name="Andreote F.D."/>
        </authorList>
    </citation>
    <scope>NUCLEOTIDE SEQUENCE [LARGE SCALE GENOMIC DNA]</scope>
    <source>
        <strain evidence="3 4">NAP PRIS-MGV</strain>
    </source>
</reference>
<dbReference type="RefSeq" id="WP_105357670.1">
    <property type="nucleotide sequence ID" value="NZ_PUIB01000023.1"/>
</dbReference>
<dbReference type="InterPro" id="IPR027417">
    <property type="entry name" value="P-loop_NTPase"/>
</dbReference>
<dbReference type="Pfam" id="PF13614">
    <property type="entry name" value="AAA_31"/>
    <property type="match status" value="1"/>
</dbReference>
<dbReference type="GO" id="GO:0009898">
    <property type="term" value="C:cytoplasmic side of plasma membrane"/>
    <property type="evidence" value="ECO:0007669"/>
    <property type="project" value="TreeGrafter"/>
</dbReference>
<dbReference type="OrthoDB" id="9794577at2"/>
<dbReference type="AlphaFoldDB" id="A0A2S8F9Z8"/>
<dbReference type="InterPro" id="IPR011006">
    <property type="entry name" value="CheY-like_superfamily"/>
</dbReference>
<evidence type="ECO:0000256" key="1">
    <source>
        <dbReference type="PROSITE-ProRule" id="PRU00169"/>
    </source>
</evidence>